<evidence type="ECO:0000313" key="2">
    <source>
        <dbReference type="Proteomes" id="UP001501222"/>
    </source>
</evidence>
<sequence length="64" mass="7079">MWVQLRCELLLELVAIGLDAIVTVNGRDVVPGNAEVGKPIDDRRRIGVDDDTRFFSQLPDNAVS</sequence>
<dbReference type="Proteomes" id="UP001501222">
    <property type="component" value="Unassembled WGS sequence"/>
</dbReference>
<reference evidence="2" key="1">
    <citation type="journal article" date="2019" name="Int. J. Syst. Evol. Microbiol.">
        <title>The Global Catalogue of Microorganisms (GCM) 10K type strain sequencing project: providing services to taxonomists for standard genome sequencing and annotation.</title>
        <authorList>
            <consortium name="The Broad Institute Genomics Platform"/>
            <consortium name="The Broad Institute Genome Sequencing Center for Infectious Disease"/>
            <person name="Wu L."/>
            <person name="Ma J."/>
        </authorList>
    </citation>
    <scope>NUCLEOTIDE SEQUENCE [LARGE SCALE GENOMIC DNA]</scope>
    <source>
        <strain evidence="2">JCM 16928</strain>
    </source>
</reference>
<proteinExistence type="predicted"/>
<accession>A0ABP6VMA3</accession>
<evidence type="ECO:0000313" key="1">
    <source>
        <dbReference type="EMBL" id="GAA3536703.1"/>
    </source>
</evidence>
<organism evidence="1 2">
    <name type="scientific">Kribbella ginsengisoli</name>
    <dbReference type="NCBI Taxonomy" id="363865"/>
    <lineage>
        <taxon>Bacteria</taxon>
        <taxon>Bacillati</taxon>
        <taxon>Actinomycetota</taxon>
        <taxon>Actinomycetes</taxon>
        <taxon>Propionibacteriales</taxon>
        <taxon>Kribbellaceae</taxon>
        <taxon>Kribbella</taxon>
    </lineage>
</organism>
<protein>
    <submittedName>
        <fullName evidence="1">Uncharacterized protein</fullName>
    </submittedName>
</protein>
<gene>
    <name evidence="1" type="ORF">GCM10022235_00190</name>
</gene>
<dbReference type="EMBL" id="BAABAA010000001">
    <property type="protein sequence ID" value="GAA3536703.1"/>
    <property type="molecule type" value="Genomic_DNA"/>
</dbReference>
<keyword evidence="2" id="KW-1185">Reference proteome</keyword>
<name>A0ABP6VMA3_9ACTN</name>
<comment type="caution">
    <text evidence="1">The sequence shown here is derived from an EMBL/GenBank/DDBJ whole genome shotgun (WGS) entry which is preliminary data.</text>
</comment>